<gene>
    <name evidence="1" type="primary">Vigan.10G129900</name>
    <name evidence="1" type="ORF">VIGAN_10129900</name>
</gene>
<proteinExistence type="predicted"/>
<keyword evidence="2" id="KW-1185">Reference proteome</keyword>
<dbReference type="EMBL" id="AP015043">
    <property type="protein sequence ID" value="BAT99787.1"/>
    <property type="molecule type" value="Genomic_DNA"/>
</dbReference>
<dbReference type="AlphaFoldDB" id="A0A0S3T400"/>
<evidence type="ECO:0000313" key="2">
    <source>
        <dbReference type="Proteomes" id="UP000291084"/>
    </source>
</evidence>
<sequence length="79" mass="9288">LYQFREKPPHDMVWQQNWHHNYILSFTVPKTSIEANKRYSPSRSSIYRTPPPKIHFIEPHMSSVPNKVVPFSPILGSTL</sequence>
<dbReference type="Proteomes" id="UP000291084">
    <property type="component" value="Chromosome 10"/>
</dbReference>
<reference evidence="1 2" key="1">
    <citation type="journal article" date="2015" name="Sci. Rep.">
        <title>The power of single molecule real-time sequencing technology in the de novo assembly of a eukaryotic genome.</title>
        <authorList>
            <person name="Sakai H."/>
            <person name="Naito K."/>
            <person name="Ogiso-Tanaka E."/>
            <person name="Takahashi Y."/>
            <person name="Iseki K."/>
            <person name="Muto C."/>
            <person name="Satou K."/>
            <person name="Teruya K."/>
            <person name="Shiroma A."/>
            <person name="Shimoji M."/>
            <person name="Hirano T."/>
            <person name="Itoh T."/>
            <person name="Kaga A."/>
            <person name="Tomooka N."/>
        </authorList>
    </citation>
    <scope>NUCLEOTIDE SEQUENCE [LARGE SCALE GENOMIC DNA]</scope>
    <source>
        <strain evidence="2">cv. Shumari</strain>
    </source>
</reference>
<protein>
    <submittedName>
        <fullName evidence="1">Uncharacterized protein</fullName>
    </submittedName>
</protein>
<name>A0A0S3T400_PHAAN</name>
<evidence type="ECO:0000313" key="1">
    <source>
        <dbReference type="EMBL" id="BAT99787.1"/>
    </source>
</evidence>
<accession>A0A0S3T400</accession>
<organism evidence="1 2">
    <name type="scientific">Vigna angularis var. angularis</name>
    <dbReference type="NCBI Taxonomy" id="157739"/>
    <lineage>
        <taxon>Eukaryota</taxon>
        <taxon>Viridiplantae</taxon>
        <taxon>Streptophyta</taxon>
        <taxon>Embryophyta</taxon>
        <taxon>Tracheophyta</taxon>
        <taxon>Spermatophyta</taxon>
        <taxon>Magnoliopsida</taxon>
        <taxon>eudicotyledons</taxon>
        <taxon>Gunneridae</taxon>
        <taxon>Pentapetalae</taxon>
        <taxon>rosids</taxon>
        <taxon>fabids</taxon>
        <taxon>Fabales</taxon>
        <taxon>Fabaceae</taxon>
        <taxon>Papilionoideae</taxon>
        <taxon>50 kb inversion clade</taxon>
        <taxon>NPAAA clade</taxon>
        <taxon>indigoferoid/millettioid clade</taxon>
        <taxon>Phaseoleae</taxon>
        <taxon>Vigna</taxon>
    </lineage>
</organism>
<feature type="non-terminal residue" evidence="1">
    <location>
        <position position="1"/>
    </location>
</feature>